<dbReference type="EMBL" id="MCFA01000147">
    <property type="protein sequence ID" value="ORY03419.1"/>
    <property type="molecule type" value="Genomic_DNA"/>
</dbReference>
<reference evidence="2 3" key="1">
    <citation type="submission" date="2016-07" db="EMBL/GenBank/DDBJ databases">
        <title>Pervasive Adenine N6-methylation of Active Genes in Fungi.</title>
        <authorList>
            <consortium name="DOE Joint Genome Institute"/>
            <person name="Mondo S.J."/>
            <person name="Dannebaum R.O."/>
            <person name="Kuo R.C."/>
            <person name="Labutti K."/>
            <person name="Haridas S."/>
            <person name="Kuo A."/>
            <person name="Salamov A."/>
            <person name="Ahrendt S.R."/>
            <person name="Lipzen A."/>
            <person name="Sullivan W."/>
            <person name="Andreopoulos W.B."/>
            <person name="Clum A."/>
            <person name="Lindquist E."/>
            <person name="Daum C."/>
            <person name="Ramamoorthy G.K."/>
            <person name="Gryganskyi A."/>
            <person name="Culley D."/>
            <person name="Magnuson J.K."/>
            <person name="James T.Y."/>
            <person name="O'Malley M.A."/>
            <person name="Stajich J.E."/>
            <person name="Spatafora J.W."/>
            <person name="Visel A."/>
            <person name="Grigoriev I.V."/>
        </authorList>
    </citation>
    <scope>NUCLEOTIDE SEQUENCE [LARGE SCALE GENOMIC DNA]</scope>
    <source>
        <strain evidence="2 3">CBS 115471</strain>
    </source>
</reference>
<feature type="domain" description="ABM" evidence="1">
    <location>
        <begin position="33"/>
        <end position="80"/>
    </location>
</feature>
<dbReference type="Pfam" id="PF03992">
    <property type="entry name" value="ABM"/>
    <property type="match status" value="1"/>
</dbReference>
<dbReference type="STRING" id="1231657.A0A1Y1YZP0"/>
<accession>A0A1Y1YZP0</accession>
<dbReference type="Proteomes" id="UP000193144">
    <property type="component" value="Unassembled WGS sequence"/>
</dbReference>
<protein>
    <recommendedName>
        <fullName evidence="1">ABM domain-containing protein</fullName>
    </recommendedName>
</protein>
<evidence type="ECO:0000259" key="1">
    <source>
        <dbReference type="Pfam" id="PF03992"/>
    </source>
</evidence>
<proteinExistence type="predicted"/>
<keyword evidence="3" id="KW-1185">Reference proteome</keyword>
<organism evidence="2 3">
    <name type="scientific">Clohesyomyces aquaticus</name>
    <dbReference type="NCBI Taxonomy" id="1231657"/>
    <lineage>
        <taxon>Eukaryota</taxon>
        <taxon>Fungi</taxon>
        <taxon>Dikarya</taxon>
        <taxon>Ascomycota</taxon>
        <taxon>Pezizomycotina</taxon>
        <taxon>Dothideomycetes</taxon>
        <taxon>Pleosporomycetidae</taxon>
        <taxon>Pleosporales</taxon>
        <taxon>Lindgomycetaceae</taxon>
        <taxon>Clohesyomyces</taxon>
    </lineage>
</organism>
<evidence type="ECO:0000313" key="2">
    <source>
        <dbReference type="EMBL" id="ORY03419.1"/>
    </source>
</evidence>
<dbReference type="SUPFAM" id="SSF54909">
    <property type="entry name" value="Dimeric alpha+beta barrel"/>
    <property type="match status" value="1"/>
</dbReference>
<name>A0A1Y1YZP0_9PLEO</name>
<dbReference type="AlphaFoldDB" id="A0A1Y1YZP0"/>
<dbReference type="InterPro" id="IPR007138">
    <property type="entry name" value="ABM_dom"/>
</dbReference>
<evidence type="ECO:0000313" key="3">
    <source>
        <dbReference type="Proteomes" id="UP000193144"/>
    </source>
</evidence>
<gene>
    <name evidence="2" type="ORF">BCR34DRAFT_492426</name>
</gene>
<dbReference type="OrthoDB" id="3830579at2759"/>
<dbReference type="InterPro" id="IPR011008">
    <property type="entry name" value="Dimeric_a/b-barrel"/>
</dbReference>
<sequence>MPKQATEICIVPVVAGLDLTSGESKKIWHDGLKTITSVPGCLSLFWGRQIEHPDVVDMIIEWESIDKHQDFMKSPSYAPFLESLTSLMAGAPTIYHAEMGTELPFSGPGSAPVTECLSLYFEESYAVSDFDSSFAKAREGMEKTAEEAQGLASGWVVEDVKHKGLGPEGAEGPGKMFWAVVGWPSVEAHMKYRGSEDFAKVIPYLREGPKGVEVHHVAFQKFQG</sequence>
<dbReference type="Gene3D" id="3.30.70.100">
    <property type="match status" value="2"/>
</dbReference>
<comment type="caution">
    <text evidence="2">The sequence shown here is derived from an EMBL/GenBank/DDBJ whole genome shotgun (WGS) entry which is preliminary data.</text>
</comment>